<dbReference type="RefSeq" id="WP_036279583.1">
    <property type="nucleotide sequence ID" value="NZ_CP014476.1"/>
</dbReference>
<dbReference type="Proteomes" id="UP000030512">
    <property type="component" value="Chromosome"/>
</dbReference>
<sequence>MSLENALSAAQQAQAITDMLLEHSDLYIQNETAKYAIYLVMDTLSRLIKEIDDSFARDAALDRVLRKLGISLEVSSDVQQELKTTKPRAASSS</sequence>
<dbReference type="EMBL" id="CP014476">
    <property type="protein sequence ID" value="AMK78899.1"/>
    <property type="molecule type" value="Genomic_DNA"/>
</dbReference>
<evidence type="ECO:0000313" key="1">
    <source>
        <dbReference type="EMBL" id="AMK78899.1"/>
    </source>
</evidence>
<protein>
    <submittedName>
        <fullName evidence="1">Uncharacterized protein</fullName>
    </submittedName>
</protein>
<dbReference type="KEGG" id="mdn:JT25_020830"/>
<gene>
    <name evidence="1" type="ORF">JT25_020830</name>
</gene>
<name>A0A140E675_9GAMM</name>
<proteinExistence type="predicted"/>
<organism evidence="1 2">
    <name type="scientific">Methylomonas denitrificans</name>
    <dbReference type="NCBI Taxonomy" id="1538553"/>
    <lineage>
        <taxon>Bacteria</taxon>
        <taxon>Pseudomonadati</taxon>
        <taxon>Pseudomonadota</taxon>
        <taxon>Gammaproteobacteria</taxon>
        <taxon>Methylococcales</taxon>
        <taxon>Methylococcaceae</taxon>
        <taxon>Methylomonas</taxon>
    </lineage>
</organism>
<evidence type="ECO:0000313" key="2">
    <source>
        <dbReference type="Proteomes" id="UP000030512"/>
    </source>
</evidence>
<keyword evidence="2" id="KW-1185">Reference proteome</keyword>
<dbReference type="STRING" id="1538553.JT25_020830"/>
<dbReference type="AlphaFoldDB" id="A0A140E675"/>
<accession>A0A140E675</accession>
<reference evidence="1 2" key="1">
    <citation type="journal article" date="2015" name="Environ. Microbiol.">
        <title>Methane oxidation coupled to nitrate reduction under hypoxia by the Gammaproteobacterium Methylomonas denitrificans, sp. nov. type strain FJG1.</title>
        <authorList>
            <person name="Kits K.D."/>
            <person name="Klotz M.G."/>
            <person name="Stein L.Y."/>
        </authorList>
    </citation>
    <scope>NUCLEOTIDE SEQUENCE [LARGE SCALE GENOMIC DNA]</scope>
    <source>
        <strain evidence="1 2">FJG1</strain>
    </source>
</reference>